<evidence type="ECO:0000313" key="3">
    <source>
        <dbReference type="Proteomes" id="UP000609879"/>
    </source>
</evidence>
<evidence type="ECO:0000313" key="2">
    <source>
        <dbReference type="EMBL" id="GID73637.1"/>
    </source>
</evidence>
<dbReference type="PROSITE" id="PS50995">
    <property type="entry name" value="HTH_MARR_2"/>
    <property type="match status" value="1"/>
</dbReference>
<keyword evidence="3" id="KW-1185">Reference proteome</keyword>
<dbReference type="Proteomes" id="UP000609879">
    <property type="component" value="Unassembled WGS sequence"/>
</dbReference>
<dbReference type="SMART" id="SM00347">
    <property type="entry name" value="HTH_MARR"/>
    <property type="match status" value="1"/>
</dbReference>
<feature type="domain" description="HTH marR-type" evidence="1">
    <location>
        <begin position="1"/>
        <end position="148"/>
    </location>
</feature>
<dbReference type="InterPro" id="IPR036388">
    <property type="entry name" value="WH-like_DNA-bd_sf"/>
</dbReference>
<dbReference type="PANTHER" id="PTHR33164:SF103">
    <property type="entry name" value="REGULATORY PROTEIN MARR"/>
    <property type="match status" value="1"/>
</dbReference>
<organism evidence="2 3">
    <name type="scientific">Paractinoplanes deccanensis</name>
    <dbReference type="NCBI Taxonomy" id="113561"/>
    <lineage>
        <taxon>Bacteria</taxon>
        <taxon>Bacillati</taxon>
        <taxon>Actinomycetota</taxon>
        <taxon>Actinomycetes</taxon>
        <taxon>Micromonosporales</taxon>
        <taxon>Micromonosporaceae</taxon>
        <taxon>Paractinoplanes</taxon>
    </lineage>
</organism>
<dbReference type="InterPro" id="IPR039422">
    <property type="entry name" value="MarR/SlyA-like"/>
</dbReference>
<proteinExistence type="predicted"/>
<dbReference type="EMBL" id="BOMI01000037">
    <property type="protein sequence ID" value="GID73637.1"/>
    <property type="molecule type" value="Genomic_DNA"/>
</dbReference>
<dbReference type="PANTHER" id="PTHR33164">
    <property type="entry name" value="TRANSCRIPTIONAL REGULATOR, MARR FAMILY"/>
    <property type="match status" value="1"/>
</dbReference>
<gene>
    <name evidence="2" type="ORF">Ade02nite_22780</name>
</gene>
<accession>A0ABQ3Y0Y3</accession>
<evidence type="ECO:0000259" key="1">
    <source>
        <dbReference type="PROSITE" id="PS50995"/>
    </source>
</evidence>
<dbReference type="SUPFAM" id="SSF46785">
    <property type="entry name" value="Winged helix' DNA-binding domain"/>
    <property type="match status" value="1"/>
</dbReference>
<sequence length="163" mass="17088">MRTMAVHHGPDGPDPTHAAAIDDAAQALLLAWDVAREQVTPRLSSVQLSALLAVERAEGINLGGLAAELSMLLSSASRLCDRLVASGMVERVPGRADRREIALYLTPASRALLAELRRIRRQALTVVLEKMSATGRAALLRGLTEFAAAAGESGDGSAPAQTA</sequence>
<reference evidence="2 3" key="1">
    <citation type="submission" date="2021-01" db="EMBL/GenBank/DDBJ databases">
        <title>Whole genome shotgun sequence of Actinoplanes deccanensis NBRC 13994.</title>
        <authorList>
            <person name="Komaki H."/>
            <person name="Tamura T."/>
        </authorList>
    </citation>
    <scope>NUCLEOTIDE SEQUENCE [LARGE SCALE GENOMIC DNA]</scope>
    <source>
        <strain evidence="2 3">NBRC 13994</strain>
    </source>
</reference>
<protein>
    <submittedName>
        <fullName evidence="2">MarR family transcriptional regulator</fullName>
    </submittedName>
</protein>
<comment type="caution">
    <text evidence="2">The sequence shown here is derived from an EMBL/GenBank/DDBJ whole genome shotgun (WGS) entry which is preliminary data.</text>
</comment>
<dbReference type="Gene3D" id="1.10.10.10">
    <property type="entry name" value="Winged helix-like DNA-binding domain superfamily/Winged helix DNA-binding domain"/>
    <property type="match status" value="1"/>
</dbReference>
<name>A0ABQ3Y0Y3_9ACTN</name>
<dbReference type="Pfam" id="PF12802">
    <property type="entry name" value="MarR_2"/>
    <property type="match status" value="1"/>
</dbReference>
<dbReference type="InterPro" id="IPR000835">
    <property type="entry name" value="HTH_MarR-typ"/>
</dbReference>
<dbReference type="InterPro" id="IPR036390">
    <property type="entry name" value="WH_DNA-bd_sf"/>
</dbReference>